<feature type="chain" id="PRO_5047537635" evidence="1">
    <location>
        <begin position="21"/>
        <end position="225"/>
    </location>
</feature>
<comment type="caution">
    <text evidence="3">The sequence shown here is derived from an EMBL/GenBank/DDBJ whole genome shotgun (WGS) entry which is preliminary data.</text>
</comment>
<dbReference type="Pfam" id="PF14024">
    <property type="entry name" value="DUF4240"/>
    <property type="match status" value="1"/>
</dbReference>
<name>A0ABV4KAF0_9FLAO</name>
<feature type="signal peptide" evidence="1">
    <location>
        <begin position="1"/>
        <end position="20"/>
    </location>
</feature>
<reference evidence="3 4" key="1">
    <citation type="submission" date="2023-05" db="EMBL/GenBank/DDBJ databases">
        <title>Adaptations of aquatic viruses from atmosphere-close ecosystems of the Central Arctic Ocean.</title>
        <authorList>
            <person name="Rahlff J."/>
            <person name="Holmfeldt K."/>
        </authorList>
    </citation>
    <scope>NUCLEOTIDE SEQUENCE [LARGE SCALE GENOMIC DNA]</scope>
    <source>
        <strain evidence="3 4">Arc14</strain>
    </source>
</reference>
<dbReference type="RefSeq" id="WP_371568545.1">
    <property type="nucleotide sequence ID" value="NZ_JASMRN010000003.1"/>
</dbReference>
<sequence length="225" mass="25827">MKKTITSLLLIIFMSTFSQGQTSVTTVSPNSSFVAVSADSLVLNKSGEMLDENTYWAIIENSIKNTSSQEDQEIYLIAELEKLSPKEIIGFRLRTDKLLYDTYNQELWCAAYIVNDGSTDGGFDYFRCWLISKGKDAYYSAVKNPDSILQIIDTSKEDEFEFEGFAYVAVSAFKALTTRELFDFIDYNNFTTNDENYPILKFAWNVDEPETMQKVCPKLYDRFIK</sequence>
<dbReference type="EMBL" id="JASMRN010000003">
    <property type="protein sequence ID" value="MEZ7514600.1"/>
    <property type="molecule type" value="Genomic_DNA"/>
</dbReference>
<organism evidence="3 4">
    <name type="scientific">Flavobacterium frigidarium</name>
    <dbReference type="NCBI Taxonomy" id="99286"/>
    <lineage>
        <taxon>Bacteria</taxon>
        <taxon>Pseudomonadati</taxon>
        <taxon>Bacteroidota</taxon>
        <taxon>Flavobacteriia</taxon>
        <taxon>Flavobacteriales</taxon>
        <taxon>Flavobacteriaceae</taxon>
        <taxon>Flavobacterium</taxon>
    </lineage>
</organism>
<protein>
    <submittedName>
        <fullName evidence="3">DUF4240 domain-containing protein</fullName>
    </submittedName>
</protein>
<dbReference type="Proteomes" id="UP001568894">
    <property type="component" value="Unassembled WGS sequence"/>
</dbReference>
<proteinExistence type="predicted"/>
<evidence type="ECO:0000259" key="2">
    <source>
        <dbReference type="Pfam" id="PF14024"/>
    </source>
</evidence>
<evidence type="ECO:0000313" key="4">
    <source>
        <dbReference type="Proteomes" id="UP001568894"/>
    </source>
</evidence>
<accession>A0ABV4KAF0</accession>
<dbReference type="InterPro" id="IPR025334">
    <property type="entry name" value="DUF4240"/>
</dbReference>
<evidence type="ECO:0000313" key="3">
    <source>
        <dbReference type="EMBL" id="MEZ7514600.1"/>
    </source>
</evidence>
<keyword evidence="4" id="KW-1185">Reference proteome</keyword>
<evidence type="ECO:0000256" key="1">
    <source>
        <dbReference type="SAM" id="SignalP"/>
    </source>
</evidence>
<gene>
    <name evidence="3" type="ORF">QO192_04800</name>
</gene>
<keyword evidence="1" id="KW-0732">Signal</keyword>
<feature type="domain" description="DUF4240" evidence="2">
    <location>
        <begin position="51"/>
        <end position="174"/>
    </location>
</feature>